<evidence type="ECO:0000256" key="1">
    <source>
        <dbReference type="SAM" id="MobiDB-lite"/>
    </source>
</evidence>
<feature type="region of interest" description="Disordered" evidence="1">
    <location>
        <begin position="372"/>
        <end position="412"/>
    </location>
</feature>
<accession>A0A9Q0Y944</accession>
<proteinExistence type="predicted"/>
<dbReference type="GO" id="GO:0003676">
    <property type="term" value="F:nucleic acid binding"/>
    <property type="evidence" value="ECO:0007669"/>
    <property type="project" value="InterPro"/>
</dbReference>
<dbReference type="PANTHER" id="PTHR47331">
    <property type="entry name" value="PHD-TYPE DOMAIN-CONTAINING PROTEIN"/>
    <property type="match status" value="1"/>
</dbReference>
<dbReference type="InterPro" id="IPR040676">
    <property type="entry name" value="DUF5641"/>
</dbReference>
<name>A0A9Q0Y944_HOLLE</name>
<dbReference type="Proteomes" id="UP001152320">
    <property type="component" value="Unassembled WGS sequence"/>
</dbReference>
<feature type="compositionally biased region" description="Polar residues" evidence="1">
    <location>
        <begin position="133"/>
        <end position="172"/>
    </location>
</feature>
<keyword evidence="4" id="KW-1185">Reference proteome</keyword>
<dbReference type="InterPro" id="IPR005312">
    <property type="entry name" value="DUF1759"/>
</dbReference>
<dbReference type="EMBL" id="JAIZAY010000578">
    <property type="protein sequence ID" value="KAJ8018158.1"/>
    <property type="molecule type" value="Genomic_DNA"/>
</dbReference>
<feature type="compositionally biased region" description="Polar residues" evidence="1">
    <location>
        <begin position="381"/>
        <end position="395"/>
    </location>
</feature>
<evidence type="ECO:0000313" key="3">
    <source>
        <dbReference type="EMBL" id="KAJ8018158.1"/>
    </source>
</evidence>
<dbReference type="Pfam" id="PF18701">
    <property type="entry name" value="DUF5641"/>
    <property type="match status" value="1"/>
</dbReference>
<comment type="caution">
    <text evidence="3">The sequence shown here is derived from an EMBL/GenBank/DDBJ whole genome shotgun (WGS) entry which is preliminary data.</text>
</comment>
<dbReference type="Pfam" id="PF03564">
    <property type="entry name" value="DUF1759"/>
    <property type="match status" value="1"/>
</dbReference>
<dbReference type="InterPro" id="IPR012337">
    <property type="entry name" value="RNaseH-like_sf"/>
</dbReference>
<dbReference type="InterPro" id="IPR043502">
    <property type="entry name" value="DNA/RNA_pol_sf"/>
</dbReference>
<dbReference type="OrthoDB" id="8065733at2759"/>
<dbReference type="InterPro" id="IPR001584">
    <property type="entry name" value="Integrase_cat-core"/>
</dbReference>
<feature type="compositionally biased region" description="Low complexity" evidence="1">
    <location>
        <begin position="109"/>
        <end position="132"/>
    </location>
</feature>
<evidence type="ECO:0000313" key="4">
    <source>
        <dbReference type="Proteomes" id="UP001152320"/>
    </source>
</evidence>
<dbReference type="PROSITE" id="PS50994">
    <property type="entry name" value="INTEGRASE"/>
    <property type="match status" value="1"/>
</dbReference>
<dbReference type="SUPFAM" id="SSF53098">
    <property type="entry name" value="Ribonuclease H-like"/>
    <property type="match status" value="1"/>
</dbReference>
<gene>
    <name evidence="3" type="ORF">HOLleu_44003</name>
</gene>
<dbReference type="Pfam" id="PF05380">
    <property type="entry name" value="Peptidase_A17"/>
    <property type="match status" value="1"/>
</dbReference>
<feature type="compositionally biased region" description="Low complexity" evidence="1">
    <location>
        <begin position="173"/>
        <end position="192"/>
    </location>
</feature>
<dbReference type="GO" id="GO:0015074">
    <property type="term" value="P:DNA integration"/>
    <property type="evidence" value="ECO:0007669"/>
    <property type="project" value="InterPro"/>
</dbReference>
<feature type="domain" description="Integrase catalytic" evidence="2">
    <location>
        <begin position="1504"/>
        <end position="1692"/>
    </location>
</feature>
<sequence length="1813" mass="205458">MADVNKLKLARRNNKGQLTRTLTTIDSLLQGETCDSEMLRKYAEKAEKQFAIIEEKHAQLIEITEGETEFENEEKWMAECEQDFVQVLLRVRRVVDRQSPLDNCTSNASVPTTPQSNPTSTVPTQPVSTGTSQSSQSDPTATVPTQPASTGTSESSQSNPTTTVPTQPASTGTSPGPVPTVQQPTSQPSLSSAPRMERMKFPKFSGDIKDYKRFKKLFTHCTANLTEIECFYQLTESMSHARERNKIKGCINIERAWQVLDDCYGDNDKVVDRLLQDLNNLRPYEHKGKTNLQEMDRFVQTLQTFETQAEGIGLSGELNSKIMLSQIKQKLLEEHRIAYFKSVRDENTDDTLAGLVKWLHRQLLLLEKAKPFAADNPPRSPQAQRKTFKSSNAASSDGVEKVKGAQSDSPKCALHTNSNTHFLKACNKFRELPLKEKFEIMRKNAICYRCGHNNCKAGKPPYNSNSCQFVAPCRIQGCGSDSHFAAICPVVYGGNEGVVRNPLNGGAEPFQPVRSSTNIATVGERAENELLGTLPTVMGYLQCGNMRRLVRVLLDGGSQMTLVRKGIFPRTDEDKYQDHDLTVVGGGHVKKKLRLLDCHISDIEGNWSCPLTVIEIDNPCADAPVVLPEQFRQYDHLKDVDIQEAPSETIDVLLGVDNSHLMVWQEYILGEISDEPIAVKCPFGWFVQGGKTTSLSSHANFVNVTASGPLEEFIGLDTVGLEPKRCKCSSDFLNKTATELMQKSVTQLPDGSYEIQLPWKKSPNDLPDNFNQAVKRLNSLEKQFQKRPKEWDTYCRQMEDQLERGVSRRVSEAELEEDRKAGRKMWFLPHFAVKKDSKTTPVRVVYDGKARYQGYSLNDYLVKGENINSSLFDVALRFRENEVGVIADISKMFQAIKLRPDDARFHRFVFRERPSYPIEVFELTTVTFGDKPSPTAAIVTLRHVVEEYAPGNGRLIKLVSDQFYMDDLNESVDNTEEALELKSSLTETLGKGRFAIRKWQSNAKEVCDDTEDKTMATALGTKWDLSKDTLKVKEVVTSQEVIPTKRNLLARTASYYDVFGMLSGILVRPKILLQKLWQLDVDWDTPLDRIKEVYSTLSEIDRDLKEVDSMEIPRCLIPDVYKGSRPLPEVSLHGASDASEDAMGIGVWLRWAHSSDADAHLSFVCARARLTPLKQSSIPRKELQAILLLSRLMLTVKKALRYEIAYSKIWTDSMTAISWLRGQSKAFRSYVAYRVGEITTEFDPIHDIRYVPSNQNVIDLVSRGGKVAEMKEVINGPDYLKRPPTEWPKTPENVPVNPEDKEQKRFHARNAKVLSVGCNAVPGPPVVDADKFSSWPKLQMVTARVLSLRDLPRKYWLKELTQQISKWPSSKHIKAAELYWIREAQKGINLDDPNILKLDPFFDDDEQVYRVGGRLGRAPLSYDVRHPYLLPKRSHITMLLVREGHRHALHGGHLRTAAEVRKRYWVIGDVNVSRRVVHDCIICKRQRGKPVNQKMADLPEFRIKPCSPPFQTTMVDYLGPLNVKLNRNTTTKGYGAVFTCPVTRAVHLTCVQDLSTQAFLQAMDRFVNIRGAPSLLITDNATCFRGANNTINELNLKLDQTYVREHCQLYNVQWKFGPPGGPHHQGVVERMVQEVKRAMRHLVKADRLTFVEWETVFCQISGLINSRPLTSKSSSPLDQPPLTPNHFLIGRGNLQCPEIPCEEYKGNFRKRRELCNAMVNEFWRRWMECIHKLSPRQKWQRAAENLQEKDVVLVIGESRKRGSWKMAEVVKLYPGKDDLVRVVDVRFADDIVVKRPVTKLILLMKGSERSDVS</sequence>
<dbReference type="Gene3D" id="3.30.420.10">
    <property type="entry name" value="Ribonuclease H-like superfamily/Ribonuclease H"/>
    <property type="match status" value="1"/>
</dbReference>
<reference evidence="3" key="1">
    <citation type="submission" date="2021-10" db="EMBL/GenBank/DDBJ databases">
        <title>Tropical sea cucumber genome reveals ecological adaptation and Cuvierian tubules defense mechanism.</title>
        <authorList>
            <person name="Chen T."/>
        </authorList>
    </citation>
    <scope>NUCLEOTIDE SEQUENCE</scope>
    <source>
        <strain evidence="3">Nanhai2018</strain>
        <tissue evidence="3">Muscle</tissue>
    </source>
</reference>
<feature type="region of interest" description="Disordered" evidence="1">
    <location>
        <begin position="100"/>
        <end position="198"/>
    </location>
</feature>
<dbReference type="PANTHER" id="PTHR47331:SF1">
    <property type="entry name" value="GAG-LIKE PROTEIN"/>
    <property type="match status" value="1"/>
</dbReference>
<evidence type="ECO:0000259" key="2">
    <source>
        <dbReference type="PROSITE" id="PS50994"/>
    </source>
</evidence>
<organism evidence="3 4">
    <name type="scientific">Holothuria leucospilota</name>
    <name type="common">Black long sea cucumber</name>
    <name type="synonym">Mertensiothuria leucospilota</name>
    <dbReference type="NCBI Taxonomy" id="206669"/>
    <lineage>
        <taxon>Eukaryota</taxon>
        <taxon>Metazoa</taxon>
        <taxon>Echinodermata</taxon>
        <taxon>Eleutherozoa</taxon>
        <taxon>Echinozoa</taxon>
        <taxon>Holothuroidea</taxon>
        <taxon>Aspidochirotacea</taxon>
        <taxon>Aspidochirotida</taxon>
        <taxon>Holothuriidae</taxon>
        <taxon>Holothuria</taxon>
    </lineage>
</organism>
<protein>
    <recommendedName>
        <fullName evidence="2">Integrase catalytic domain-containing protein</fullName>
    </recommendedName>
</protein>
<dbReference type="InterPro" id="IPR008042">
    <property type="entry name" value="Retrotrans_Pao"/>
</dbReference>
<dbReference type="SUPFAM" id="SSF56672">
    <property type="entry name" value="DNA/RNA polymerases"/>
    <property type="match status" value="1"/>
</dbReference>
<dbReference type="InterPro" id="IPR036397">
    <property type="entry name" value="RNaseH_sf"/>
</dbReference>